<gene>
    <name evidence="2" type="ORF">GCM10023185_38280</name>
</gene>
<evidence type="ECO:0000313" key="2">
    <source>
        <dbReference type="EMBL" id="GAA4366856.1"/>
    </source>
</evidence>
<dbReference type="EMBL" id="BAABGZ010000076">
    <property type="protein sequence ID" value="GAA4366856.1"/>
    <property type="molecule type" value="Genomic_DNA"/>
</dbReference>
<comment type="caution">
    <text evidence="2">The sequence shown here is derived from an EMBL/GenBank/DDBJ whole genome shotgun (WGS) entry which is preliminary data.</text>
</comment>
<evidence type="ECO:0000313" key="3">
    <source>
        <dbReference type="Proteomes" id="UP001501153"/>
    </source>
</evidence>
<accession>A0ABP8IQF6</accession>
<feature type="compositionally biased region" description="Basic and acidic residues" evidence="1">
    <location>
        <begin position="8"/>
        <end position="17"/>
    </location>
</feature>
<dbReference type="RefSeq" id="WP_345237737.1">
    <property type="nucleotide sequence ID" value="NZ_BAABGZ010000076.1"/>
</dbReference>
<dbReference type="Proteomes" id="UP001501153">
    <property type="component" value="Unassembled WGS sequence"/>
</dbReference>
<sequence length="166" mass="17579">MRQQNADRAGDQVRDNDSISTRPGAAAPALMTATMNNGIQIPRSVNINHKVNGNSKQAVGNQSVLEGRKVRAIIARIPAGPAVTSNGVAVSSNLDNAFLQLVNGNNEVIHDALPLYLLDPKANGTGQVFLLESAVIDWTKSAIVFGTPAEAAANKDKEIPLLVIYE</sequence>
<reference evidence="3" key="1">
    <citation type="journal article" date="2019" name="Int. J. Syst. Evol. Microbiol.">
        <title>The Global Catalogue of Microorganisms (GCM) 10K type strain sequencing project: providing services to taxonomists for standard genome sequencing and annotation.</title>
        <authorList>
            <consortium name="The Broad Institute Genomics Platform"/>
            <consortium name="The Broad Institute Genome Sequencing Center for Infectious Disease"/>
            <person name="Wu L."/>
            <person name="Ma J."/>
        </authorList>
    </citation>
    <scope>NUCLEOTIDE SEQUENCE [LARGE SCALE GENOMIC DNA]</scope>
    <source>
        <strain evidence="3">JCM 17923</strain>
    </source>
</reference>
<name>A0ABP8IQF6_9BACT</name>
<evidence type="ECO:0000256" key="1">
    <source>
        <dbReference type="SAM" id="MobiDB-lite"/>
    </source>
</evidence>
<evidence type="ECO:0008006" key="4">
    <source>
        <dbReference type="Google" id="ProtNLM"/>
    </source>
</evidence>
<protein>
    <recommendedName>
        <fullName evidence="4">Head decoration protein</fullName>
    </recommendedName>
</protein>
<proteinExistence type="predicted"/>
<feature type="region of interest" description="Disordered" evidence="1">
    <location>
        <begin position="1"/>
        <end position="23"/>
    </location>
</feature>
<organism evidence="2 3">
    <name type="scientific">Hymenobacter saemangeumensis</name>
    <dbReference type="NCBI Taxonomy" id="1084522"/>
    <lineage>
        <taxon>Bacteria</taxon>
        <taxon>Pseudomonadati</taxon>
        <taxon>Bacteroidota</taxon>
        <taxon>Cytophagia</taxon>
        <taxon>Cytophagales</taxon>
        <taxon>Hymenobacteraceae</taxon>
        <taxon>Hymenobacter</taxon>
    </lineage>
</organism>
<keyword evidence="3" id="KW-1185">Reference proteome</keyword>